<dbReference type="EMBL" id="GL379848">
    <property type="protein sequence ID" value="EGT54878.1"/>
    <property type="molecule type" value="Genomic_DNA"/>
</dbReference>
<reference evidence="2" key="1">
    <citation type="submission" date="2011-07" db="EMBL/GenBank/DDBJ databases">
        <authorList>
            <consortium name="Caenorhabditis brenneri Sequencing and Analysis Consortium"/>
            <person name="Wilson R.K."/>
        </authorList>
    </citation>
    <scope>NUCLEOTIDE SEQUENCE [LARGE SCALE GENOMIC DNA]</scope>
    <source>
        <strain evidence="2">PB2801</strain>
    </source>
</reference>
<accession>G0N7S9</accession>
<evidence type="ECO:0000313" key="2">
    <source>
        <dbReference type="Proteomes" id="UP000008068"/>
    </source>
</evidence>
<protein>
    <submittedName>
        <fullName evidence="1">Uncharacterized protein</fullName>
    </submittedName>
</protein>
<evidence type="ECO:0000313" key="1">
    <source>
        <dbReference type="EMBL" id="EGT54878.1"/>
    </source>
</evidence>
<organism evidence="2">
    <name type="scientific">Caenorhabditis brenneri</name>
    <name type="common">Nematode worm</name>
    <dbReference type="NCBI Taxonomy" id="135651"/>
    <lineage>
        <taxon>Eukaryota</taxon>
        <taxon>Metazoa</taxon>
        <taxon>Ecdysozoa</taxon>
        <taxon>Nematoda</taxon>
        <taxon>Chromadorea</taxon>
        <taxon>Rhabditida</taxon>
        <taxon>Rhabditina</taxon>
        <taxon>Rhabditomorpha</taxon>
        <taxon>Rhabditoidea</taxon>
        <taxon>Rhabditidae</taxon>
        <taxon>Peloderinae</taxon>
        <taxon>Caenorhabditis</taxon>
    </lineage>
</organism>
<sequence>MIQRRKIKKIEATCSDQT</sequence>
<dbReference type="AlphaFoldDB" id="G0N7S9"/>
<gene>
    <name evidence="1" type="ORF">CAEBREN_10602</name>
</gene>
<proteinExistence type="predicted"/>
<keyword evidence="2" id="KW-1185">Reference proteome</keyword>
<name>G0N7S9_CAEBE</name>
<dbReference type="InParanoid" id="G0N7S9"/>
<dbReference type="Proteomes" id="UP000008068">
    <property type="component" value="Unassembled WGS sequence"/>
</dbReference>